<keyword evidence="3" id="KW-1185">Reference proteome</keyword>
<feature type="transmembrane region" description="Helical" evidence="1">
    <location>
        <begin position="54"/>
        <end position="72"/>
    </location>
</feature>
<reference evidence="3" key="1">
    <citation type="submission" date="2017-08" db="EMBL/GenBank/DDBJ databases">
        <authorList>
            <person name="Varghese N."/>
            <person name="Submissions S."/>
        </authorList>
    </citation>
    <scope>NUCLEOTIDE SEQUENCE [LARGE SCALE GENOMIC DNA]</scope>
    <source>
        <strain evidence="3">JC23</strain>
    </source>
</reference>
<feature type="transmembrane region" description="Helical" evidence="1">
    <location>
        <begin position="78"/>
        <end position="99"/>
    </location>
</feature>
<keyword evidence="1" id="KW-0472">Membrane</keyword>
<dbReference type="AlphaFoldDB" id="A0A285UEN5"/>
<organism evidence="2 3">
    <name type="scientific">Ureibacillus acetophenoni</name>
    <dbReference type="NCBI Taxonomy" id="614649"/>
    <lineage>
        <taxon>Bacteria</taxon>
        <taxon>Bacillati</taxon>
        <taxon>Bacillota</taxon>
        <taxon>Bacilli</taxon>
        <taxon>Bacillales</taxon>
        <taxon>Caryophanaceae</taxon>
        <taxon>Ureibacillus</taxon>
    </lineage>
</organism>
<gene>
    <name evidence="2" type="ORF">SAMN05877842_106145</name>
</gene>
<evidence type="ECO:0000256" key="1">
    <source>
        <dbReference type="SAM" id="Phobius"/>
    </source>
</evidence>
<evidence type="ECO:0000313" key="3">
    <source>
        <dbReference type="Proteomes" id="UP000219252"/>
    </source>
</evidence>
<feature type="transmembrane region" description="Helical" evidence="1">
    <location>
        <begin position="12"/>
        <end position="34"/>
    </location>
</feature>
<accession>A0A285UEN5</accession>
<dbReference type="RefSeq" id="WP_097149531.1">
    <property type="nucleotide sequence ID" value="NZ_OBQC01000006.1"/>
</dbReference>
<keyword evidence="1" id="KW-0812">Transmembrane</keyword>
<dbReference type="OrthoDB" id="2596219at2"/>
<feature type="transmembrane region" description="Helical" evidence="1">
    <location>
        <begin position="120"/>
        <end position="138"/>
    </location>
</feature>
<evidence type="ECO:0008006" key="4">
    <source>
        <dbReference type="Google" id="ProtNLM"/>
    </source>
</evidence>
<evidence type="ECO:0000313" key="2">
    <source>
        <dbReference type="EMBL" id="SOC39838.1"/>
    </source>
</evidence>
<dbReference type="EMBL" id="OBQC01000006">
    <property type="protein sequence ID" value="SOC39838.1"/>
    <property type="molecule type" value="Genomic_DNA"/>
</dbReference>
<keyword evidence="1" id="KW-1133">Transmembrane helix</keyword>
<dbReference type="Proteomes" id="UP000219252">
    <property type="component" value="Unassembled WGS sequence"/>
</dbReference>
<proteinExistence type="predicted"/>
<protein>
    <recommendedName>
        <fullName evidence="4">DUF1211 domain-containing protein</fullName>
    </recommendedName>
</protein>
<name>A0A285UEN5_9BACL</name>
<sequence length="178" mass="21124">MSPIFRKIFWGYILTIFDIRIFIDILIDPIGYYLIYSGIKQLINKFPIGNKSKYVSLALIFYSIPSIFYEDTLNDWDWYYGIFSLMDLILVFYLFQLIIEIAKAANDPSFEKRSLWTGRIYFINIFIIYLFSSFLPNIPLNNSLIFISIIILLSTLVLEIMFLVLLWATRNLYVKLDE</sequence>
<feature type="transmembrane region" description="Helical" evidence="1">
    <location>
        <begin position="144"/>
        <end position="168"/>
    </location>
</feature>